<organism evidence="2 3">
    <name type="scientific">Polyrhizophydium stewartii</name>
    <dbReference type="NCBI Taxonomy" id="2732419"/>
    <lineage>
        <taxon>Eukaryota</taxon>
        <taxon>Fungi</taxon>
        <taxon>Fungi incertae sedis</taxon>
        <taxon>Chytridiomycota</taxon>
        <taxon>Chytridiomycota incertae sedis</taxon>
        <taxon>Chytridiomycetes</taxon>
        <taxon>Rhizophydiales</taxon>
        <taxon>Rhizophydiales incertae sedis</taxon>
        <taxon>Polyrhizophydium</taxon>
    </lineage>
</organism>
<sequence length="260" mass="28812">MGTCCSSYNELEDAKRASAWASEDSLAESRRAQTPQQASRSGSLRSVRIRPGKDKAAAVAAVSDATVRGAGWPSPHVSLGGLASKDQSLEGLNTDQVVDVLKKGQLARLGANKTDAVVSSTLLDDERVEAKYIAEHILAEGSYWILLRAKRRSDGKQLLIKKISKARIPPEELYFQACENNAQCACSKCAPWNKSRPPLELILMQSRDSGLPQLVDSFEDEGSYYIVSKMHGPSQKRWKNMGSWFGRGRWSTVYWREYLT</sequence>
<dbReference type="Proteomes" id="UP001527925">
    <property type="component" value="Unassembled WGS sequence"/>
</dbReference>
<name>A0ABR4NFK5_9FUNG</name>
<feature type="compositionally biased region" description="Polar residues" evidence="1">
    <location>
        <begin position="32"/>
        <end position="44"/>
    </location>
</feature>
<evidence type="ECO:0000313" key="3">
    <source>
        <dbReference type="Proteomes" id="UP001527925"/>
    </source>
</evidence>
<dbReference type="Gene3D" id="3.30.200.20">
    <property type="entry name" value="Phosphorylase Kinase, domain 1"/>
    <property type="match status" value="1"/>
</dbReference>
<keyword evidence="3" id="KW-1185">Reference proteome</keyword>
<dbReference type="EMBL" id="JADGIZ020000007">
    <property type="protein sequence ID" value="KAL2918306.1"/>
    <property type="molecule type" value="Genomic_DNA"/>
</dbReference>
<evidence type="ECO:0000313" key="2">
    <source>
        <dbReference type="EMBL" id="KAL2918306.1"/>
    </source>
</evidence>
<feature type="region of interest" description="Disordered" evidence="1">
    <location>
        <begin position="21"/>
        <end position="45"/>
    </location>
</feature>
<dbReference type="SUPFAM" id="SSF56112">
    <property type="entry name" value="Protein kinase-like (PK-like)"/>
    <property type="match status" value="1"/>
</dbReference>
<gene>
    <name evidence="2" type="ORF">HK105_202233</name>
</gene>
<accession>A0ABR4NFK5</accession>
<evidence type="ECO:0000256" key="1">
    <source>
        <dbReference type="SAM" id="MobiDB-lite"/>
    </source>
</evidence>
<reference evidence="2 3" key="1">
    <citation type="submission" date="2023-09" db="EMBL/GenBank/DDBJ databases">
        <title>Pangenome analysis of Batrachochytrium dendrobatidis and related Chytrids.</title>
        <authorList>
            <person name="Yacoub M.N."/>
            <person name="Stajich J.E."/>
            <person name="James T.Y."/>
        </authorList>
    </citation>
    <scope>NUCLEOTIDE SEQUENCE [LARGE SCALE GENOMIC DNA]</scope>
    <source>
        <strain evidence="2 3">JEL0888</strain>
    </source>
</reference>
<proteinExistence type="predicted"/>
<protein>
    <submittedName>
        <fullName evidence="2">Uncharacterized protein</fullName>
    </submittedName>
</protein>
<comment type="caution">
    <text evidence="2">The sequence shown here is derived from an EMBL/GenBank/DDBJ whole genome shotgun (WGS) entry which is preliminary data.</text>
</comment>
<dbReference type="InterPro" id="IPR011009">
    <property type="entry name" value="Kinase-like_dom_sf"/>
</dbReference>